<organism evidence="2 3">
    <name type="scientific">Gulo gulo</name>
    <name type="common">Wolverine</name>
    <name type="synonym">Gluton</name>
    <dbReference type="NCBI Taxonomy" id="48420"/>
    <lineage>
        <taxon>Eukaryota</taxon>
        <taxon>Metazoa</taxon>
        <taxon>Chordata</taxon>
        <taxon>Craniata</taxon>
        <taxon>Vertebrata</taxon>
        <taxon>Euteleostomi</taxon>
        <taxon>Mammalia</taxon>
        <taxon>Eutheria</taxon>
        <taxon>Laurasiatheria</taxon>
        <taxon>Carnivora</taxon>
        <taxon>Caniformia</taxon>
        <taxon>Musteloidea</taxon>
        <taxon>Mustelidae</taxon>
        <taxon>Guloninae</taxon>
        <taxon>Gulo</taxon>
    </lineage>
</organism>
<feature type="non-terminal residue" evidence="2">
    <location>
        <position position="53"/>
    </location>
</feature>
<reference evidence="2 3" key="1">
    <citation type="submission" date="2018-10" db="EMBL/GenBank/DDBJ databases">
        <authorList>
            <person name="Ekblom R."/>
            <person name="Jareborg N."/>
        </authorList>
    </citation>
    <scope>NUCLEOTIDE SEQUENCE [LARGE SCALE GENOMIC DNA]</scope>
    <source>
        <tissue evidence="2">Muscle</tissue>
    </source>
</reference>
<keyword evidence="3" id="KW-1185">Reference proteome</keyword>
<comment type="caution">
    <text evidence="2">The sequence shown here is derived from an EMBL/GenBank/DDBJ whole genome shotgun (WGS) entry which is preliminary data.</text>
</comment>
<evidence type="ECO:0000313" key="2">
    <source>
        <dbReference type="EMBL" id="VCX10437.1"/>
    </source>
</evidence>
<gene>
    <name evidence="2" type="ORF">BN2614_LOCUS2</name>
</gene>
<evidence type="ECO:0000256" key="1">
    <source>
        <dbReference type="SAM" id="MobiDB-lite"/>
    </source>
</evidence>
<evidence type="ECO:0000313" key="3">
    <source>
        <dbReference type="Proteomes" id="UP000269945"/>
    </source>
</evidence>
<protein>
    <submittedName>
        <fullName evidence="2">Uncharacterized protein</fullName>
    </submittedName>
</protein>
<dbReference type="EMBL" id="CYRY02033497">
    <property type="protein sequence ID" value="VCX10437.1"/>
    <property type="molecule type" value="Genomic_DNA"/>
</dbReference>
<proteinExistence type="predicted"/>
<accession>A0A9X9M0L4</accession>
<sequence length="53" mass="5655">MQKPESGMSTPVKTRTAVPPPPSKLFAIFLCLSADPCLSEKLRGSNEALQPPS</sequence>
<feature type="region of interest" description="Disordered" evidence="1">
    <location>
        <begin position="1"/>
        <end position="21"/>
    </location>
</feature>
<dbReference type="Proteomes" id="UP000269945">
    <property type="component" value="Unassembled WGS sequence"/>
</dbReference>
<dbReference type="AlphaFoldDB" id="A0A9X9M0L4"/>
<name>A0A9X9M0L4_GULGU</name>